<dbReference type="GO" id="GO:0003700">
    <property type="term" value="F:DNA-binding transcription factor activity"/>
    <property type="evidence" value="ECO:0007669"/>
    <property type="project" value="InterPro"/>
</dbReference>
<dbReference type="Pfam" id="PF02042">
    <property type="entry name" value="RWP-RK"/>
    <property type="match status" value="1"/>
</dbReference>
<keyword evidence="4" id="KW-0238">DNA-binding</keyword>
<evidence type="ECO:0000313" key="9">
    <source>
        <dbReference type="Proteomes" id="UP001162029"/>
    </source>
</evidence>
<dbReference type="GO" id="GO:0003677">
    <property type="term" value="F:DNA binding"/>
    <property type="evidence" value="ECO:0007669"/>
    <property type="project" value="UniProtKB-KW"/>
</dbReference>
<proteinExistence type="predicted"/>
<dbReference type="PANTHER" id="PTHR46373:SF2">
    <property type="entry name" value="RWP-RK DOMAIN-CONTAINING PROTEIN"/>
    <property type="match status" value="1"/>
</dbReference>
<evidence type="ECO:0000256" key="6">
    <source>
        <dbReference type="ARBA" id="ARBA00023242"/>
    </source>
</evidence>
<dbReference type="PROSITE" id="PS51519">
    <property type="entry name" value="RWP_RK"/>
    <property type="match status" value="1"/>
</dbReference>
<sequence length="251" mass="27892">MTASSSITLDMLRPHFEEPLARVAARFGICVTLLKKICRRHGIARWPHRQITGLRKSIASMEHAIGYFDGARRESYAEQLVKQKNKLAALLKDPTTSNPLLATEEDQREQNAIRQTNISLLQDVDNAHEVASTLMTRVASPTGPFLSESPYYGVSSGVLPSQSLPTWLPPIESSYTPQYQDLCLPSTLNQSHRELYPTTNYCPPRVSNHGSAPTIHLPPLRSEPRGVLPPISSLVVGNSYIYSSVMPTESW</sequence>
<keyword evidence="2" id="KW-0805">Transcription regulation</keyword>
<comment type="function">
    <text evidence="1">Putative transcription factor.</text>
</comment>
<keyword evidence="3" id="KW-0175">Coiled coil</keyword>
<evidence type="ECO:0000259" key="7">
    <source>
        <dbReference type="PROSITE" id="PS51519"/>
    </source>
</evidence>
<dbReference type="Proteomes" id="UP001162029">
    <property type="component" value="Unassembled WGS sequence"/>
</dbReference>
<keyword evidence="6" id="KW-0539">Nucleus</keyword>
<accession>A0AAV0TTS3</accession>
<organism evidence="8 9">
    <name type="scientific">Peronospora destructor</name>
    <dbReference type="NCBI Taxonomy" id="86335"/>
    <lineage>
        <taxon>Eukaryota</taxon>
        <taxon>Sar</taxon>
        <taxon>Stramenopiles</taxon>
        <taxon>Oomycota</taxon>
        <taxon>Peronosporomycetes</taxon>
        <taxon>Peronosporales</taxon>
        <taxon>Peronosporaceae</taxon>
        <taxon>Peronospora</taxon>
    </lineage>
</organism>
<reference evidence="8" key="1">
    <citation type="submission" date="2022-12" db="EMBL/GenBank/DDBJ databases">
        <authorList>
            <person name="Webb A."/>
        </authorList>
    </citation>
    <scope>NUCLEOTIDE SEQUENCE</scope>
    <source>
        <strain evidence="8">Pd1</strain>
    </source>
</reference>
<name>A0AAV0TTS3_9STRA</name>
<feature type="domain" description="RWP-RK" evidence="7">
    <location>
        <begin position="1"/>
        <end position="74"/>
    </location>
</feature>
<dbReference type="InterPro" id="IPR044607">
    <property type="entry name" value="RKD-like"/>
</dbReference>
<dbReference type="AlphaFoldDB" id="A0AAV0TTS3"/>
<evidence type="ECO:0000256" key="3">
    <source>
        <dbReference type="ARBA" id="ARBA00023054"/>
    </source>
</evidence>
<keyword evidence="9" id="KW-1185">Reference proteome</keyword>
<evidence type="ECO:0000313" key="8">
    <source>
        <dbReference type="EMBL" id="CAI5727382.1"/>
    </source>
</evidence>
<gene>
    <name evidence="8" type="ORF">PDE001_LOCUS3795</name>
</gene>
<evidence type="ECO:0000256" key="2">
    <source>
        <dbReference type="ARBA" id="ARBA00023015"/>
    </source>
</evidence>
<evidence type="ECO:0000256" key="5">
    <source>
        <dbReference type="ARBA" id="ARBA00023163"/>
    </source>
</evidence>
<keyword evidence="5" id="KW-0804">Transcription</keyword>
<evidence type="ECO:0000256" key="1">
    <source>
        <dbReference type="ARBA" id="ARBA00004049"/>
    </source>
</evidence>
<evidence type="ECO:0000256" key="4">
    <source>
        <dbReference type="ARBA" id="ARBA00023125"/>
    </source>
</evidence>
<dbReference type="InterPro" id="IPR003035">
    <property type="entry name" value="RWP-RK_dom"/>
</dbReference>
<dbReference type="EMBL" id="CANTFM010000653">
    <property type="protein sequence ID" value="CAI5727382.1"/>
    <property type="molecule type" value="Genomic_DNA"/>
</dbReference>
<dbReference type="PANTHER" id="PTHR46373">
    <property type="entry name" value="PROTEIN RKD4"/>
    <property type="match status" value="1"/>
</dbReference>
<protein>
    <recommendedName>
        <fullName evidence="7">RWP-RK domain-containing protein</fullName>
    </recommendedName>
</protein>
<comment type="caution">
    <text evidence="8">The sequence shown here is derived from an EMBL/GenBank/DDBJ whole genome shotgun (WGS) entry which is preliminary data.</text>
</comment>